<evidence type="ECO:0000313" key="4">
    <source>
        <dbReference type="Proteomes" id="UP000657006"/>
    </source>
</evidence>
<sequence length="92" mass="10386">MAQKSTGQFKNRDRFIEIGLAIAYFRKLKGMTQQQLADLAMVSRSHISSIEAPNIVRPFSLEILFNIADALEMDATDLLNFPVNTKRVGTRD</sequence>
<dbReference type="Proteomes" id="UP000657006">
    <property type="component" value="Unassembled WGS sequence"/>
</dbReference>
<evidence type="ECO:0000259" key="2">
    <source>
        <dbReference type="PROSITE" id="PS50943"/>
    </source>
</evidence>
<keyword evidence="4" id="KW-1185">Reference proteome</keyword>
<evidence type="ECO:0000256" key="1">
    <source>
        <dbReference type="ARBA" id="ARBA00023125"/>
    </source>
</evidence>
<dbReference type="CDD" id="cd00093">
    <property type="entry name" value="HTH_XRE"/>
    <property type="match status" value="1"/>
</dbReference>
<dbReference type="RefSeq" id="WP_177717580.1">
    <property type="nucleotide sequence ID" value="NZ_JACRSQ010000003.1"/>
</dbReference>
<feature type="domain" description="HTH cro/C1-type" evidence="2">
    <location>
        <begin position="22"/>
        <end position="78"/>
    </location>
</feature>
<dbReference type="AlphaFoldDB" id="A0A926DP70"/>
<dbReference type="SMART" id="SM00530">
    <property type="entry name" value="HTH_XRE"/>
    <property type="match status" value="1"/>
</dbReference>
<dbReference type="InterPro" id="IPR001387">
    <property type="entry name" value="Cro/C1-type_HTH"/>
</dbReference>
<organism evidence="3 4">
    <name type="scientific">Bianquea renquensis</name>
    <dbReference type="NCBI Taxonomy" id="2763661"/>
    <lineage>
        <taxon>Bacteria</taxon>
        <taxon>Bacillati</taxon>
        <taxon>Bacillota</taxon>
        <taxon>Clostridia</taxon>
        <taxon>Eubacteriales</taxon>
        <taxon>Bianqueaceae</taxon>
        <taxon>Bianquea</taxon>
    </lineage>
</organism>
<name>A0A926DP70_9FIRM</name>
<dbReference type="PANTHER" id="PTHR46797:SF1">
    <property type="entry name" value="METHYLPHOSPHONATE SYNTHASE"/>
    <property type="match status" value="1"/>
</dbReference>
<dbReference type="SUPFAM" id="SSF47413">
    <property type="entry name" value="lambda repressor-like DNA-binding domains"/>
    <property type="match status" value="1"/>
</dbReference>
<accession>A0A926DP70</accession>
<comment type="caution">
    <text evidence="3">The sequence shown here is derived from an EMBL/GenBank/DDBJ whole genome shotgun (WGS) entry which is preliminary data.</text>
</comment>
<dbReference type="GO" id="GO:0003677">
    <property type="term" value="F:DNA binding"/>
    <property type="evidence" value="ECO:0007669"/>
    <property type="project" value="UniProtKB-KW"/>
</dbReference>
<dbReference type="InterPro" id="IPR010982">
    <property type="entry name" value="Lambda_DNA-bd_dom_sf"/>
</dbReference>
<dbReference type="EMBL" id="JACRSQ010000003">
    <property type="protein sequence ID" value="MBC8542620.1"/>
    <property type="molecule type" value="Genomic_DNA"/>
</dbReference>
<proteinExistence type="predicted"/>
<keyword evidence="1" id="KW-0238">DNA-binding</keyword>
<dbReference type="GO" id="GO:0003700">
    <property type="term" value="F:DNA-binding transcription factor activity"/>
    <property type="evidence" value="ECO:0007669"/>
    <property type="project" value="TreeGrafter"/>
</dbReference>
<gene>
    <name evidence="3" type="ORF">H8730_03535</name>
</gene>
<protein>
    <submittedName>
        <fullName evidence="3">Helix-turn-helix transcriptional regulator</fullName>
    </submittedName>
</protein>
<evidence type="ECO:0000313" key="3">
    <source>
        <dbReference type="EMBL" id="MBC8542620.1"/>
    </source>
</evidence>
<dbReference type="Pfam" id="PF01381">
    <property type="entry name" value="HTH_3"/>
    <property type="match status" value="1"/>
</dbReference>
<dbReference type="Gene3D" id="1.10.260.40">
    <property type="entry name" value="lambda repressor-like DNA-binding domains"/>
    <property type="match status" value="1"/>
</dbReference>
<reference evidence="3" key="1">
    <citation type="submission" date="2020-08" db="EMBL/GenBank/DDBJ databases">
        <title>Genome public.</title>
        <authorList>
            <person name="Liu C."/>
            <person name="Sun Q."/>
        </authorList>
    </citation>
    <scope>NUCLEOTIDE SEQUENCE</scope>
    <source>
        <strain evidence="3">NSJ-32</strain>
    </source>
</reference>
<dbReference type="PANTHER" id="PTHR46797">
    <property type="entry name" value="HTH-TYPE TRANSCRIPTIONAL REGULATOR"/>
    <property type="match status" value="1"/>
</dbReference>
<dbReference type="InterPro" id="IPR050807">
    <property type="entry name" value="TransReg_Diox_bact_type"/>
</dbReference>
<dbReference type="GO" id="GO:0005829">
    <property type="term" value="C:cytosol"/>
    <property type="evidence" value="ECO:0007669"/>
    <property type="project" value="TreeGrafter"/>
</dbReference>
<dbReference type="PROSITE" id="PS50943">
    <property type="entry name" value="HTH_CROC1"/>
    <property type="match status" value="1"/>
</dbReference>